<dbReference type="EMBL" id="JBIYDN010000039">
    <property type="protein sequence ID" value="MFK4447826.1"/>
    <property type="molecule type" value="Genomic_DNA"/>
</dbReference>
<dbReference type="PANTHER" id="PTHR44379">
    <property type="entry name" value="OXIDOREDUCTASE WITH IRON-SULFUR SUBUNIT"/>
    <property type="match status" value="1"/>
</dbReference>
<dbReference type="InterPro" id="IPR002888">
    <property type="entry name" value="2Fe-2S-bd"/>
</dbReference>
<dbReference type="InterPro" id="IPR006058">
    <property type="entry name" value="2Fe2S_fd_BS"/>
</dbReference>
<keyword evidence="2" id="KW-0479">Metal-binding</keyword>
<dbReference type="InterPro" id="IPR051452">
    <property type="entry name" value="Diverse_Oxidoreductases"/>
</dbReference>
<dbReference type="RefSeq" id="WP_404613687.1">
    <property type="nucleotide sequence ID" value="NZ_JBIYDN010000039.1"/>
</dbReference>
<evidence type="ECO:0000256" key="5">
    <source>
        <dbReference type="ARBA" id="ARBA00023014"/>
    </source>
</evidence>
<dbReference type="Proteomes" id="UP001620514">
    <property type="component" value="Unassembled WGS sequence"/>
</dbReference>
<dbReference type="EC" id="1.17.2.1" evidence="7"/>
<accession>A0ABW8MYI0</accession>
<protein>
    <submittedName>
        <fullName evidence="7">Nicotinate dehydrogenase subunit A</fullName>
        <ecNumber evidence="7">1.17.2.1</ecNumber>
    </submittedName>
</protein>
<gene>
    <name evidence="7" type="ORF">ABH943_007865</name>
</gene>
<dbReference type="Pfam" id="PF01799">
    <property type="entry name" value="Fer2_2"/>
    <property type="match status" value="1"/>
</dbReference>
<dbReference type="GO" id="GO:0016491">
    <property type="term" value="F:oxidoreductase activity"/>
    <property type="evidence" value="ECO:0007669"/>
    <property type="project" value="UniProtKB-KW"/>
</dbReference>
<evidence type="ECO:0000256" key="2">
    <source>
        <dbReference type="ARBA" id="ARBA00022723"/>
    </source>
</evidence>
<name>A0ABW8MYI0_9BURK</name>
<feature type="domain" description="2Fe-2S ferredoxin-type" evidence="6">
    <location>
        <begin position="1"/>
        <end position="76"/>
    </location>
</feature>
<evidence type="ECO:0000256" key="3">
    <source>
        <dbReference type="ARBA" id="ARBA00023002"/>
    </source>
</evidence>
<dbReference type="Pfam" id="PF00111">
    <property type="entry name" value="Fer2"/>
    <property type="match status" value="1"/>
</dbReference>
<keyword evidence="4" id="KW-0408">Iron</keyword>
<organism evidence="7 8">
    <name type="scientific">Caballeronia udeis</name>
    <dbReference type="NCBI Taxonomy" id="1232866"/>
    <lineage>
        <taxon>Bacteria</taxon>
        <taxon>Pseudomonadati</taxon>
        <taxon>Pseudomonadota</taxon>
        <taxon>Betaproteobacteria</taxon>
        <taxon>Burkholderiales</taxon>
        <taxon>Burkholderiaceae</taxon>
        <taxon>Caballeronia</taxon>
    </lineage>
</organism>
<dbReference type="PROSITE" id="PS51085">
    <property type="entry name" value="2FE2S_FER_2"/>
    <property type="match status" value="1"/>
</dbReference>
<dbReference type="Gene3D" id="3.10.20.30">
    <property type="match status" value="1"/>
</dbReference>
<dbReference type="InterPro" id="IPR001041">
    <property type="entry name" value="2Fe-2S_ferredoxin-type"/>
</dbReference>
<evidence type="ECO:0000256" key="4">
    <source>
        <dbReference type="ARBA" id="ARBA00023004"/>
    </source>
</evidence>
<dbReference type="InterPro" id="IPR012675">
    <property type="entry name" value="Beta-grasp_dom_sf"/>
</dbReference>
<evidence type="ECO:0000259" key="6">
    <source>
        <dbReference type="PROSITE" id="PS51085"/>
    </source>
</evidence>
<comment type="caution">
    <text evidence="7">The sequence shown here is derived from an EMBL/GenBank/DDBJ whole genome shotgun (WGS) entry which is preliminary data.</text>
</comment>
<keyword evidence="5" id="KW-0411">Iron-sulfur</keyword>
<keyword evidence="8" id="KW-1185">Reference proteome</keyword>
<reference evidence="7 8" key="1">
    <citation type="submission" date="2024-10" db="EMBL/GenBank/DDBJ databases">
        <authorList>
            <person name="Deangelis K."/>
            <person name="Huntemann M."/>
            <person name="Clum A."/>
            <person name="Wang J."/>
            <person name="Palaniappan K."/>
            <person name="Ritter S."/>
            <person name="Chen I.-M."/>
            <person name="Stamatis D."/>
            <person name="Reddy T."/>
            <person name="O'Malley R."/>
            <person name="Daum C."/>
            <person name="Ng V."/>
            <person name="Ivanova N."/>
            <person name="Kyrpides N."/>
            <person name="Woyke T."/>
        </authorList>
    </citation>
    <scope>NUCLEOTIDE SEQUENCE [LARGE SCALE GENOMIC DNA]</scope>
    <source>
        <strain evidence="7 8">GAS97</strain>
    </source>
</reference>
<dbReference type="SUPFAM" id="SSF47741">
    <property type="entry name" value="CO dehydrogenase ISP C-domain like"/>
    <property type="match status" value="1"/>
</dbReference>
<dbReference type="PANTHER" id="PTHR44379:SF6">
    <property type="entry name" value="BLR6046 PROTEIN"/>
    <property type="match status" value="1"/>
</dbReference>
<reference evidence="7 8" key="2">
    <citation type="submission" date="2024-11" db="EMBL/GenBank/DDBJ databases">
        <title>Using genomics to understand microbial adaptation to soil warming.</title>
        <authorList>
            <person name="Deangelis K.M. PhD."/>
        </authorList>
    </citation>
    <scope>NUCLEOTIDE SEQUENCE [LARGE SCALE GENOMIC DNA]</scope>
    <source>
        <strain evidence="7 8">GAS97</strain>
    </source>
</reference>
<dbReference type="InterPro" id="IPR036884">
    <property type="entry name" value="2Fe-2S-bd_dom_sf"/>
</dbReference>
<proteinExistence type="predicted"/>
<evidence type="ECO:0000313" key="7">
    <source>
        <dbReference type="EMBL" id="MFK4447826.1"/>
    </source>
</evidence>
<dbReference type="SUPFAM" id="SSF54292">
    <property type="entry name" value="2Fe-2S ferredoxin-like"/>
    <property type="match status" value="1"/>
</dbReference>
<dbReference type="CDD" id="cd00207">
    <property type="entry name" value="fer2"/>
    <property type="match status" value="1"/>
</dbReference>
<dbReference type="PROSITE" id="PS00197">
    <property type="entry name" value="2FE2S_FER_1"/>
    <property type="match status" value="1"/>
</dbReference>
<sequence length="151" mass="15987">MMTLIVNGVPHQLDIDPSTPLLYALRNQLGLHGAKFGCGLGQCGACTVIVGDKPVFSCLMPVAAIGTRSVRTIEGLGSTDKPGKLQQAFIDKQAAQCGYCIAGMVMRAQALLDRVPSPTDEQISAHMEPNLCRCGTHMRILAAIRQAGQPA</sequence>
<evidence type="ECO:0000256" key="1">
    <source>
        <dbReference type="ARBA" id="ARBA00022714"/>
    </source>
</evidence>
<evidence type="ECO:0000313" key="8">
    <source>
        <dbReference type="Proteomes" id="UP001620514"/>
    </source>
</evidence>
<dbReference type="Gene3D" id="1.10.150.120">
    <property type="entry name" value="[2Fe-2S]-binding domain"/>
    <property type="match status" value="1"/>
</dbReference>
<keyword evidence="1" id="KW-0001">2Fe-2S</keyword>
<dbReference type="InterPro" id="IPR036010">
    <property type="entry name" value="2Fe-2S_ferredoxin-like_sf"/>
</dbReference>
<keyword evidence="3 7" id="KW-0560">Oxidoreductase</keyword>